<keyword evidence="3" id="KW-1185">Reference proteome</keyword>
<feature type="region of interest" description="Disordered" evidence="1">
    <location>
        <begin position="1"/>
        <end position="27"/>
    </location>
</feature>
<gene>
    <name evidence="2" type="ORF">E2C01_079977</name>
</gene>
<dbReference type="AlphaFoldDB" id="A0A5B7IS68"/>
<evidence type="ECO:0000313" key="3">
    <source>
        <dbReference type="Proteomes" id="UP000324222"/>
    </source>
</evidence>
<feature type="compositionally biased region" description="Basic and acidic residues" evidence="1">
    <location>
        <begin position="15"/>
        <end position="27"/>
    </location>
</feature>
<organism evidence="2 3">
    <name type="scientific">Portunus trituberculatus</name>
    <name type="common">Swimming crab</name>
    <name type="synonym">Neptunus trituberculatus</name>
    <dbReference type="NCBI Taxonomy" id="210409"/>
    <lineage>
        <taxon>Eukaryota</taxon>
        <taxon>Metazoa</taxon>
        <taxon>Ecdysozoa</taxon>
        <taxon>Arthropoda</taxon>
        <taxon>Crustacea</taxon>
        <taxon>Multicrustacea</taxon>
        <taxon>Malacostraca</taxon>
        <taxon>Eumalacostraca</taxon>
        <taxon>Eucarida</taxon>
        <taxon>Decapoda</taxon>
        <taxon>Pleocyemata</taxon>
        <taxon>Brachyura</taxon>
        <taxon>Eubrachyura</taxon>
        <taxon>Portunoidea</taxon>
        <taxon>Portunidae</taxon>
        <taxon>Portuninae</taxon>
        <taxon>Portunus</taxon>
    </lineage>
</organism>
<accession>A0A5B7IS68</accession>
<sequence length="70" mass="8069">MSQKPTKQTLGLKENVARSEDKGRREERLKEHNSFLNNLYKNKRIVFCCSASVRLPGRMAVEEAVKSTFL</sequence>
<name>A0A5B7IS68_PORTR</name>
<reference evidence="2 3" key="1">
    <citation type="submission" date="2019-05" db="EMBL/GenBank/DDBJ databases">
        <title>Another draft genome of Portunus trituberculatus and its Hox gene families provides insights of decapod evolution.</title>
        <authorList>
            <person name="Jeong J.-H."/>
            <person name="Song I."/>
            <person name="Kim S."/>
            <person name="Choi T."/>
            <person name="Kim D."/>
            <person name="Ryu S."/>
            <person name="Kim W."/>
        </authorList>
    </citation>
    <scope>NUCLEOTIDE SEQUENCE [LARGE SCALE GENOMIC DNA]</scope>
    <source>
        <tissue evidence="2">Muscle</tissue>
    </source>
</reference>
<evidence type="ECO:0000313" key="2">
    <source>
        <dbReference type="EMBL" id="MPC85213.1"/>
    </source>
</evidence>
<dbReference type="EMBL" id="VSRR010067685">
    <property type="protein sequence ID" value="MPC85213.1"/>
    <property type="molecule type" value="Genomic_DNA"/>
</dbReference>
<dbReference type="Proteomes" id="UP000324222">
    <property type="component" value="Unassembled WGS sequence"/>
</dbReference>
<evidence type="ECO:0000256" key="1">
    <source>
        <dbReference type="SAM" id="MobiDB-lite"/>
    </source>
</evidence>
<comment type="caution">
    <text evidence="2">The sequence shown here is derived from an EMBL/GenBank/DDBJ whole genome shotgun (WGS) entry which is preliminary data.</text>
</comment>
<protein>
    <submittedName>
        <fullName evidence="2">Uncharacterized protein</fullName>
    </submittedName>
</protein>
<proteinExistence type="predicted"/>